<protein>
    <submittedName>
        <fullName evidence="7">Uncharacterized protein</fullName>
    </submittedName>
</protein>
<dbReference type="GO" id="GO:0005634">
    <property type="term" value="C:nucleus"/>
    <property type="evidence" value="ECO:0007669"/>
    <property type="project" value="TreeGrafter"/>
</dbReference>
<dbReference type="EMBL" id="CAJNOV010005188">
    <property type="protein sequence ID" value="CAF1200523.1"/>
    <property type="molecule type" value="Genomic_DNA"/>
</dbReference>
<dbReference type="InterPro" id="IPR035892">
    <property type="entry name" value="C2_domain_sf"/>
</dbReference>
<dbReference type="InterPro" id="IPR000219">
    <property type="entry name" value="DH_dom"/>
</dbReference>
<dbReference type="Gene3D" id="2.60.40.150">
    <property type="entry name" value="C2 domain"/>
    <property type="match status" value="1"/>
</dbReference>
<feature type="region of interest" description="Disordered" evidence="1">
    <location>
        <begin position="402"/>
        <end position="425"/>
    </location>
</feature>
<evidence type="ECO:0000259" key="2">
    <source>
        <dbReference type="PROSITE" id="PS50003"/>
    </source>
</evidence>
<dbReference type="InterPro" id="IPR011993">
    <property type="entry name" value="PH-like_dom_sf"/>
</dbReference>
<evidence type="ECO:0000313" key="5">
    <source>
        <dbReference type="EMBL" id="CAF1200523.1"/>
    </source>
</evidence>
<dbReference type="Gene3D" id="2.30.29.30">
    <property type="entry name" value="Pleckstrin-homology domain (PH domain)/Phosphotyrosine-binding domain (PTB)"/>
    <property type="match status" value="1"/>
</dbReference>
<gene>
    <name evidence="5" type="ORF">CJN711_LOCUS11994</name>
    <name evidence="6" type="ORF">KQP761_LOCUS36606</name>
    <name evidence="7" type="ORF">MBJ925_LOCUS10674</name>
</gene>
<dbReference type="PANTHER" id="PTHR46848:SF1">
    <property type="entry name" value="REGULATOR OF G-PROTEIN SIGNALING 3"/>
    <property type="match status" value="1"/>
</dbReference>
<dbReference type="AlphaFoldDB" id="A0A816NL32"/>
<feature type="domain" description="DH" evidence="4">
    <location>
        <begin position="434"/>
        <end position="609"/>
    </location>
</feature>
<evidence type="ECO:0000259" key="3">
    <source>
        <dbReference type="PROSITE" id="PS50004"/>
    </source>
</evidence>
<evidence type="ECO:0000313" key="8">
    <source>
        <dbReference type="Proteomes" id="UP000663824"/>
    </source>
</evidence>
<feature type="domain" description="C2" evidence="3">
    <location>
        <begin position="78"/>
        <end position="207"/>
    </location>
</feature>
<dbReference type="PROSITE" id="PS50003">
    <property type="entry name" value="PH_DOMAIN"/>
    <property type="match status" value="1"/>
</dbReference>
<dbReference type="PROSITE" id="PS50010">
    <property type="entry name" value="DH_2"/>
    <property type="match status" value="1"/>
</dbReference>
<dbReference type="Proteomes" id="UP000663834">
    <property type="component" value="Unassembled WGS sequence"/>
</dbReference>
<dbReference type="SMART" id="SM00239">
    <property type="entry name" value="C2"/>
    <property type="match status" value="1"/>
</dbReference>
<dbReference type="PANTHER" id="PTHR46848">
    <property type="entry name" value="REGULATOR OF G-PROTEIN SIGNALING 3"/>
    <property type="match status" value="1"/>
</dbReference>
<evidence type="ECO:0000313" key="7">
    <source>
        <dbReference type="EMBL" id="CAF2035890.1"/>
    </source>
</evidence>
<sequence length="784" mass="89041">MSNNDEALTYEGLLVTSASSNKRSLTNQFVDCVKRSKYFVPCALLSASKTTMNDQSIKENPVLSSKTQLKKSVEQQPKRGSLCITYSISNDEHTNNSILTLHVIRARKLSIIDSDQMNTFVQVKYPYHFEKCSKIIHGTNSPVYDEKFHIPINKNTLSTSSKRLTISVYNQSISNNKSDLIGCMSFNMKTLLKTTSCLKTSSKHKWYCLLPESIGRHKCMTLNVDISSVHTKKSTTSKKPHSSQNYNQSNGIVFNVEIYDRDEIQFSSGYPCKISEVKSSISSSSTRPMSGDILLQVNEINVSRTQAKAVKKLIKSLSLPITLQLHRRSIPSTSVKIDKIVLNSVEQHEPLNRNLISTESFYSSSDKQYETQNYDCFLPKPTPMNIDHQQSLLMSPIDRKISTQSDGSESGVGSESNPYSDGDHENRLKILSESYERDVLQLIEIEKEFINQIELGVQMYSRPLKHYLISSNEHAKLFQNIEKILAISRYQLNRLKSLSERTIISHIGKIFHEKVQLICEAFNHYIGGYSDACLQLKQLTKCASFQRFIHGNNSNLTIEQFLNIPLTHIDNLVNQLDTLCCTCENANDANYLLHVLKELRQCSLHVSSIESSTSQHHCTTTMSLNSANGISSSSSMNNSEDSDIIELQNRLHFTPNIQPVILTGHNRHVIFSGVLLLQNENKDYIETWAVLLNDMLLFTQRNAIDTRLKLVCNAILLNDIVDFRSSDERQDALIFLSNKPNIPYKIRYPSKCLQYAWQTILEQRLKTWQRSIHDESSSADSDLG</sequence>
<evidence type="ECO:0000256" key="1">
    <source>
        <dbReference type="SAM" id="MobiDB-lite"/>
    </source>
</evidence>
<dbReference type="Proteomes" id="UP000663824">
    <property type="component" value="Unassembled WGS sequence"/>
</dbReference>
<evidence type="ECO:0000313" key="6">
    <source>
        <dbReference type="EMBL" id="CAF1681093.1"/>
    </source>
</evidence>
<dbReference type="PROSITE" id="PS50004">
    <property type="entry name" value="C2"/>
    <property type="match status" value="1"/>
</dbReference>
<organism evidence="7 8">
    <name type="scientific">Rotaria magnacalcarata</name>
    <dbReference type="NCBI Taxonomy" id="392030"/>
    <lineage>
        <taxon>Eukaryota</taxon>
        <taxon>Metazoa</taxon>
        <taxon>Spiralia</taxon>
        <taxon>Gnathifera</taxon>
        <taxon>Rotifera</taxon>
        <taxon>Eurotatoria</taxon>
        <taxon>Bdelloidea</taxon>
        <taxon>Philodinida</taxon>
        <taxon>Philodinidae</taxon>
        <taxon>Rotaria</taxon>
    </lineage>
</organism>
<dbReference type="Gene3D" id="1.20.900.10">
    <property type="entry name" value="Dbl homology (DH) domain"/>
    <property type="match status" value="1"/>
</dbReference>
<dbReference type="InterPro" id="IPR001849">
    <property type="entry name" value="PH_domain"/>
</dbReference>
<dbReference type="EMBL" id="CAJNOW010020721">
    <property type="protein sequence ID" value="CAF1681093.1"/>
    <property type="molecule type" value="Genomic_DNA"/>
</dbReference>
<comment type="caution">
    <text evidence="7">The sequence shown here is derived from an EMBL/GenBank/DDBJ whole genome shotgun (WGS) entry which is preliminary data.</text>
</comment>
<dbReference type="InterPro" id="IPR035899">
    <property type="entry name" value="DBL_dom_sf"/>
</dbReference>
<dbReference type="SUPFAM" id="SSF48065">
    <property type="entry name" value="DBL homology domain (DH-domain)"/>
    <property type="match status" value="1"/>
</dbReference>
<reference evidence="7" key="1">
    <citation type="submission" date="2021-02" db="EMBL/GenBank/DDBJ databases">
        <authorList>
            <person name="Nowell W R."/>
        </authorList>
    </citation>
    <scope>NUCLEOTIDE SEQUENCE</scope>
</reference>
<dbReference type="Proteomes" id="UP000663855">
    <property type="component" value="Unassembled WGS sequence"/>
</dbReference>
<dbReference type="InterPro" id="IPR000008">
    <property type="entry name" value="C2_dom"/>
</dbReference>
<evidence type="ECO:0000259" key="4">
    <source>
        <dbReference type="PROSITE" id="PS50010"/>
    </source>
</evidence>
<accession>A0A816NL32</accession>
<dbReference type="GO" id="GO:0005085">
    <property type="term" value="F:guanyl-nucleotide exchange factor activity"/>
    <property type="evidence" value="ECO:0007669"/>
    <property type="project" value="InterPro"/>
</dbReference>
<dbReference type="SUPFAM" id="SSF49562">
    <property type="entry name" value="C2 domain (Calcium/lipid-binding domain, CaLB)"/>
    <property type="match status" value="1"/>
</dbReference>
<dbReference type="CDD" id="cd00030">
    <property type="entry name" value="C2"/>
    <property type="match status" value="1"/>
</dbReference>
<proteinExistence type="predicted"/>
<dbReference type="OrthoDB" id="2272012at2759"/>
<dbReference type="EMBL" id="CAJNRE010004552">
    <property type="protein sequence ID" value="CAF2035890.1"/>
    <property type="molecule type" value="Genomic_DNA"/>
</dbReference>
<dbReference type="GO" id="GO:0005886">
    <property type="term" value="C:plasma membrane"/>
    <property type="evidence" value="ECO:0007669"/>
    <property type="project" value="TreeGrafter"/>
</dbReference>
<name>A0A816NL32_9BILA</name>
<dbReference type="Pfam" id="PF00168">
    <property type="entry name" value="C2"/>
    <property type="match status" value="1"/>
</dbReference>
<dbReference type="SUPFAM" id="SSF50729">
    <property type="entry name" value="PH domain-like"/>
    <property type="match status" value="1"/>
</dbReference>
<feature type="compositionally biased region" description="Low complexity" evidence="1">
    <location>
        <begin position="405"/>
        <end position="416"/>
    </location>
</feature>
<feature type="domain" description="PH" evidence="2">
    <location>
        <begin position="668"/>
        <end position="777"/>
    </location>
</feature>